<dbReference type="EMBL" id="JAOQJZ010000016">
    <property type="protein sequence ID" value="MCU6706786.1"/>
    <property type="molecule type" value="Genomic_DNA"/>
</dbReference>
<dbReference type="Pfam" id="PF20394">
    <property type="entry name" value="DUF6688"/>
    <property type="match status" value="1"/>
</dbReference>
<dbReference type="RefSeq" id="WP_022287506.1">
    <property type="nucleotide sequence ID" value="NZ_JAOQJZ010000016.1"/>
</dbReference>
<feature type="transmembrane region" description="Helical" evidence="1">
    <location>
        <begin position="113"/>
        <end position="137"/>
    </location>
</feature>
<evidence type="ECO:0000313" key="5">
    <source>
        <dbReference type="Proteomes" id="UP001208131"/>
    </source>
</evidence>
<keyword evidence="1" id="KW-1133">Transmembrane helix</keyword>
<name>A0AAE3LNL1_9FIRM</name>
<feature type="transmembrane region" description="Helical" evidence="1">
    <location>
        <begin position="6"/>
        <end position="30"/>
    </location>
</feature>
<feature type="domain" description="DUF6688" evidence="3">
    <location>
        <begin position="251"/>
        <end position="361"/>
    </location>
</feature>
<keyword evidence="1" id="KW-0812">Transmembrane</keyword>
<evidence type="ECO:0000259" key="2">
    <source>
        <dbReference type="Pfam" id="PF20394"/>
    </source>
</evidence>
<gene>
    <name evidence="4" type="ORF">OCV57_12775</name>
</gene>
<keyword evidence="5" id="KW-1185">Reference proteome</keyword>
<dbReference type="Pfam" id="PF23543">
    <property type="entry name" value="DUF6688_C"/>
    <property type="match status" value="1"/>
</dbReference>
<evidence type="ECO:0000259" key="3">
    <source>
        <dbReference type="Pfam" id="PF23543"/>
    </source>
</evidence>
<evidence type="ECO:0000256" key="1">
    <source>
        <dbReference type="SAM" id="Phobius"/>
    </source>
</evidence>
<feature type="domain" description="DUF6688" evidence="2">
    <location>
        <begin position="10"/>
        <end position="246"/>
    </location>
</feature>
<dbReference type="InterPro" id="IPR046510">
    <property type="entry name" value="DUF6688_N"/>
</dbReference>
<accession>A0AAE3LNL1</accession>
<dbReference type="InterPro" id="IPR056491">
    <property type="entry name" value="DUF6688_C"/>
</dbReference>
<feature type="transmembrane region" description="Helical" evidence="1">
    <location>
        <begin position="143"/>
        <end position="163"/>
    </location>
</feature>
<organism evidence="4 5">
    <name type="scientific">Hominimerdicola aceti</name>
    <dbReference type="NCBI Taxonomy" id="2981726"/>
    <lineage>
        <taxon>Bacteria</taxon>
        <taxon>Bacillati</taxon>
        <taxon>Bacillota</taxon>
        <taxon>Clostridia</taxon>
        <taxon>Eubacteriales</taxon>
        <taxon>Oscillospiraceae</taxon>
        <taxon>Hominimerdicola</taxon>
    </lineage>
</organism>
<evidence type="ECO:0000313" key="4">
    <source>
        <dbReference type="EMBL" id="MCU6706786.1"/>
    </source>
</evidence>
<feature type="transmembrane region" description="Helical" evidence="1">
    <location>
        <begin position="195"/>
        <end position="219"/>
    </location>
</feature>
<keyword evidence="1" id="KW-0472">Membrane</keyword>
<feature type="transmembrane region" description="Helical" evidence="1">
    <location>
        <begin position="42"/>
        <end position="65"/>
    </location>
</feature>
<protein>
    <submittedName>
        <fullName evidence="4">Uncharacterized protein</fullName>
    </submittedName>
</protein>
<reference evidence="4 5" key="1">
    <citation type="journal article" date="2021" name="ISME Commun">
        <title>Automated analysis of genomic sequences facilitates high-throughput and comprehensive description of bacteria.</title>
        <authorList>
            <person name="Hitch T.C.A."/>
        </authorList>
    </citation>
    <scope>NUCLEOTIDE SEQUENCE [LARGE SCALE GENOMIC DNA]</scope>
    <source>
        <strain evidence="4 5">Sanger_31</strain>
    </source>
</reference>
<proteinExistence type="predicted"/>
<comment type="caution">
    <text evidence="4">The sequence shown here is derived from an EMBL/GenBank/DDBJ whole genome shotgun (WGS) entry which is preliminary data.</text>
</comment>
<sequence length="374" mass="42433">MDAIFIWSSALVICVGLPLFFTVINVIRLFENAPKELDRPLFDVLTVVIGSLLSVFDLDGLGLGVEYDVPLTVHGEFHTPIAGEYRFSFFFLFFIAMVCIVLLSVITKRKPPLFAAMLIAGVYMGNVLDILLVIQLLKNMDNFFTVMMLVFPMNYMLMSVRLIRREIKAQTGYLSNSAEKSGFMGWLNKLLTKSLGWYLISFVAMIPLLAVMLLILVLFGQRPDSIVKAFTETADWTFSQQIPPPPDYSQGHYLCTVAAGGHAKLVKPQRMGLRRGDKIVVNRQLCVANAFEELIQDKLPRFHKCVRSFYDKHGYPISQHISTKLRADVVYILMKPLEFIFIAVLYMFDADPESRIAMQYTGKKCTDLTNFMKG</sequence>
<feature type="transmembrane region" description="Helical" evidence="1">
    <location>
        <begin position="85"/>
        <end position="106"/>
    </location>
</feature>
<dbReference type="AlphaFoldDB" id="A0AAE3LNL1"/>
<dbReference type="Proteomes" id="UP001208131">
    <property type="component" value="Unassembled WGS sequence"/>
</dbReference>